<gene>
    <name evidence="2" type="ORF">G2W53_014659</name>
</gene>
<proteinExistence type="predicted"/>
<evidence type="ECO:0000313" key="2">
    <source>
        <dbReference type="EMBL" id="KAF7832326.1"/>
    </source>
</evidence>
<evidence type="ECO:0000256" key="1">
    <source>
        <dbReference type="SAM" id="MobiDB-lite"/>
    </source>
</evidence>
<dbReference type="Proteomes" id="UP000634136">
    <property type="component" value="Unassembled WGS sequence"/>
</dbReference>
<keyword evidence="3" id="KW-1185">Reference proteome</keyword>
<evidence type="ECO:0000313" key="3">
    <source>
        <dbReference type="Proteomes" id="UP000634136"/>
    </source>
</evidence>
<dbReference type="EMBL" id="JAAIUW010000005">
    <property type="protein sequence ID" value="KAF7832326.1"/>
    <property type="molecule type" value="Genomic_DNA"/>
</dbReference>
<feature type="compositionally biased region" description="Polar residues" evidence="1">
    <location>
        <begin position="19"/>
        <end position="34"/>
    </location>
</feature>
<dbReference type="AlphaFoldDB" id="A0A834WTV7"/>
<protein>
    <submittedName>
        <fullName evidence="2">Uncharacterized protein</fullName>
    </submittedName>
</protein>
<comment type="caution">
    <text evidence="2">The sequence shown here is derived from an EMBL/GenBank/DDBJ whole genome shotgun (WGS) entry which is preliminary data.</text>
</comment>
<name>A0A834WTV7_9FABA</name>
<accession>A0A834WTV7</accession>
<sequence>MVNLAKSDDLTGFGGEESTYLSSNSISNQDPNSE</sequence>
<feature type="region of interest" description="Disordered" evidence="1">
    <location>
        <begin position="1"/>
        <end position="34"/>
    </location>
</feature>
<reference evidence="2" key="1">
    <citation type="submission" date="2020-09" db="EMBL/GenBank/DDBJ databases">
        <title>Genome-Enabled Discovery of Anthraquinone Biosynthesis in Senna tora.</title>
        <authorList>
            <person name="Kang S.-H."/>
            <person name="Pandey R.P."/>
            <person name="Lee C.-M."/>
            <person name="Sim J.-S."/>
            <person name="Jeong J.-T."/>
            <person name="Choi B.-S."/>
            <person name="Jung M."/>
            <person name="Ginzburg D."/>
            <person name="Zhao K."/>
            <person name="Won S.Y."/>
            <person name="Oh T.-J."/>
            <person name="Yu Y."/>
            <person name="Kim N.-H."/>
            <person name="Lee O.R."/>
            <person name="Lee T.-H."/>
            <person name="Bashyal P."/>
            <person name="Kim T.-S."/>
            <person name="Lee W.-H."/>
            <person name="Kawkins C."/>
            <person name="Kim C.-K."/>
            <person name="Kim J.S."/>
            <person name="Ahn B.O."/>
            <person name="Rhee S.Y."/>
            <person name="Sohng J.K."/>
        </authorList>
    </citation>
    <scope>NUCLEOTIDE SEQUENCE</scope>
    <source>
        <tissue evidence="2">Leaf</tissue>
    </source>
</reference>
<organism evidence="2 3">
    <name type="scientific">Senna tora</name>
    <dbReference type="NCBI Taxonomy" id="362788"/>
    <lineage>
        <taxon>Eukaryota</taxon>
        <taxon>Viridiplantae</taxon>
        <taxon>Streptophyta</taxon>
        <taxon>Embryophyta</taxon>
        <taxon>Tracheophyta</taxon>
        <taxon>Spermatophyta</taxon>
        <taxon>Magnoliopsida</taxon>
        <taxon>eudicotyledons</taxon>
        <taxon>Gunneridae</taxon>
        <taxon>Pentapetalae</taxon>
        <taxon>rosids</taxon>
        <taxon>fabids</taxon>
        <taxon>Fabales</taxon>
        <taxon>Fabaceae</taxon>
        <taxon>Caesalpinioideae</taxon>
        <taxon>Cassia clade</taxon>
        <taxon>Senna</taxon>
    </lineage>
</organism>